<organism evidence="2">
    <name type="scientific">marine sediment metagenome</name>
    <dbReference type="NCBI Taxonomy" id="412755"/>
    <lineage>
        <taxon>unclassified sequences</taxon>
        <taxon>metagenomes</taxon>
        <taxon>ecological metagenomes</taxon>
    </lineage>
</organism>
<reference evidence="2" key="1">
    <citation type="journal article" date="2015" name="Nature">
        <title>Complex archaea that bridge the gap between prokaryotes and eukaryotes.</title>
        <authorList>
            <person name="Spang A."/>
            <person name="Saw J.H."/>
            <person name="Jorgensen S.L."/>
            <person name="Zaremba-Niedzwiedzka K."/>
            <person name="Martijn J."/>
            <person name="Lind A.E."/>
            <person name="van Eijk R."/>
            <person name="Schleper C."/>
            <person name="Guy L."/>
            <person name="Ettema T.J."/>
        </authorList>
    </citation>
    <scope>NUCLEOTIDE SEQUENCE</scope>
</reference>
<evidence type="ECO:0000256" key="1">
    <source>
        <dbReference type="SAM" id="Phobius"/>
    </source>
</evidence>
<accession>A0A0F9KMX1</accession>
<dbReference type="EMBL" id="LAZR01014626">
    <property type="protein sequence ID" value="KKM16660.1"/>
    <property type="molecule type" value="Genomic_DNA"/>
</dbReference>
<keyword evidence="1" id="KW-0812">Transmembrane</keyword>
<keyword evidence="1" id="KW-1133">Transmembrane helix</keyword>
<protein>
    <submittedName>
        <fullName evidence="2">Uncharacterized protein</fullName>
    </submittedName>
</protein>
<dbReference type="AlphaFoldDB" id="A0A0F9KMX1"/>
<gene>
    <name evidence="2" type="ORF">LCGC14_1683630</name>
</gene>
<sequence length="89" mass="10221">MELNLENNQVPLTLLNQLGGLNKNGNANNPENIVDYCIKKKILLLFVSHIFNMAGRKERLLIPLYRGLIIVMKGVVDLFHIFLRNLYIS</sequence>
<keyword evidence="1" id="KW-0472">Membrane</keyword>
<proteinExistence type="predicted"/>
<comment type="caution">
    <text evidence="2">The sequence shown here is derived from an EMBL/GenBank/DDBJ whole genome shotgun (WGS) entry which is preliminary data.</text>
</comment>
<evidence type="ECO:0000313" key="2">
    <source>
        <dbReference type="EMBL" id="KKM16660.1"/>
    </source>
</evidence>
<feature type="transmembrane region" description="Helical" evidence="1">
    <location>
        <begin position="63"/>
        <end position="83"/>
    </location>
</feature>
<name>A0A0F9KMX1_9ZZZZ</name>